<dbReference type="AlphaFoldDB" id="A0A0C2HCP8"/>
<name>A0A0C2HCP8_9BILA</name>
<gene>
    <name evidence="1" type="ORF">ANCDUO_00195</name>
</gene>
<accession>A0A0C2HCP8</accession>
<dbReference type="Proteomes" id="UP000054047">
    <property type="component" value="Unassembled WGS sequence"/>
</dbReference>
<evidence type="ECO:0000313" key="2">
    <source>
        <dbReference type="Proteomes" id="UP000054047"/>
    </source>
</evidence>
<evidence type="ECO:0000313" key="1">
    <source>
        <dbReference type="EMBL" id="KIH69459.1"/>
    </source>
</evidence>
<keyword evidence="2" id="KW-1185">Reference proteome</keyword>
<protein>
    <submittedName>
        <fullName evidence="1">Toxin-antitoxin system, toxin component, RelE domain protein</fullName>
    </submittedName>
</protein>
<sequence length="68" mass="7727">MGRDPITWASIAGVDSITEYLDRGMHIPGTDQRHLGTDTEILAFADLFDCMVYIYNGHDDVLYPKQHE</sequence>
<reference evidence="1 2" key="1">
    <citation type="submission" date="2013-12" db="EMBL/GenBank/DDBJ databases">
        <title>Draft genome of the parsitic nematode Ancylostoma duodenale.</title>
        <authorList>
            <person name="Mitreva M."/>
        </authorList>
    </citation>
    <scope>NUCLEOTIDE SEQUENCE [LARGE SCALE GENOMIC DNA]</scope>
    <source>
        <strain evidence="1 2">Zhejiang</strain>
    </source>
</reference>
<dbReference type="EMBL" id="KN726152">
    <property type="protein sequence ID" value="KIH69459.1"/>
    <property type="molecule type" value="Genomic_DNA"/>
</dbReference>
<organism evidence="1 2">
    <name type="scientific">Ancylostoma duodenale</name>
    <dbReference type="NCBI Taxonomy" id="51022"/>
    <lineage>
        <taxon>Eukaryota</taxon>
        <taxon>Metazoa</taxon>
        <taxon>Ecdysozoa</taxon>
        <taxon>Nematoda</taxon>
        <taxon>Chromadorea</taxon>
        <taxon>Rhabditida</taxon>
        <taxon>Rhabditina</taxon>
        <taxon>Rhabditomorpha</taxon>
        <taxon>Strongyloidea</taxon>
        <taxon>Ancylostomatidae</taxon>
        <taxon>Ancylostomatinae</taxon>
        <taxon>Ancylostoma</taxon>
    </lineage>
</organism>
<proteinExistence type="predicted"/>